<keyword evidence="1" id="KW-0812">Transmembrane</keyword>
<comment type="caution">
    <text evidence="3">The sequence shown here is derived from an EMBL/GenBank/DDBJ whole genome shotgun (WGS) entry which is preliminary data.</text>
</comment>
<gene>
    <name evidence="3" type="ORF">Amme_068_030</name>
</gene>
<dbReference type="EMBL" id="BAND01000068">
    <property type="protein sequence ID" value="GAJ29597.1"/>
    <property type="molecule type" value="Genomic_DNA"/>
</dbReference>
<evidence type="ECO:0000313" key="3">
    <source>
        <dbReference type="EMBL" id="GAJ29597.1"/>
    </source>
</evidence>
<dbReference type="Pfam" id="PF10502">
    <property type="entry name" value="Peptidase_S26"/>
    <property type="match status" value="1"/>
</dbReference>
<dbReference type="RefSeq" id="WP_042059713.1">
    <property type="nucleotide sequence ID" value="NZ_BAND01000068.1"/>
</dbReference>
<proteinExistence type="predicted"/>
<organism evidence="3 4">
    <name type="scientific">Acidomonas methanolica NBRC 104435</name>
    <dbReference type="NCBI Taxonomy" id="1231351"/>
    <lineage>
        <taxon>Bacteria</taxon>
        <taxon>Pseudomonadati</taxon>
        <taxon>Pseudomonadota</taxon>
        <taxon>Alphaproteobacteria</taxon>
        <taxon>Acetobacterales</taxon>
        <taxon>Acetobacteraceae</taxon>
        <taxon>Acidomonas</taxon>
    </lineage>
</organism>
<dbReference type="Gene3D" id="2.10.109.10">
    <property type="entry name" value="Umud Fragment, subunit A"/>
    <property type="match status" value="1"/>
</dbReference>
<accession>A0A023D618</accession>
<evidence type="ECO:0000313" key="4">
    <source>
        <dbReference type="Proteomes" id="UP000019760"/>
    </source>
</evidence>
<dbReference type="InterPro" id="IPR019533">
    <property type="entry name" value="Peptidase_S26"/>
</dbReference>
<feature type="domain" description="Peptidase S26" evidence="2">
    <location>
        <begin position="4"/>
        <end position="165"/>
    </location>
</feature>
<reference evidence="4" key="1">
    <citation type="journal article" date="2014" name="FEMS Microbiol. Lett.">
        <title>Draft Genomic DNA Sequence of the Facultatively Methylotrophic Bacterium Acidomonas methanolica type strain MB58.</title>
        <authorList>
            <person name="Higashiura N."/>
            <person name="Hadano H."/>
            <person name="Hirakawa H."/>
            <person name="Matsutani M."/>
            <person name="Takabe S."/>
            <person name="Matsushita K."/>
            <person name="Azuma Y."/>
        </authorList>
    </citation>
    <scope>NUCLEOTIDE SEQUENCE [LARGE SCALE GENOMIC DNA]</scope>
    <source>
        <strain evidence="4">MB58</strain>
    </source>
</reference>
<dbReference type="SUPFAM" id="SSF51306">
    <property type="entry name" value="LexA/Signal peptidase"/>
    <property type="match status" value="1"/>
</dbReference>
<keyword evidence="4" id="KW-1185">Reference proteome</keyword>
<name>A0A023D618_ACIMT</name>
<feature type="transmembrane region" description="Helical" evidence="1">
    <location>
        <begin position="6"/>
        <end position="25"/>
    </location>
</feature>
<evidence type="ECO:0000256" key="1">
    <source>
        <dbReference type="SAM" id="Phobius"/>
    </source>
</evidence>
<keyword evidence="1" id="KW-1133">Transmembrane helix</keyword>
<dbReference type="Proteomes" id="UP000019760">
    <property type="component" value="Unassembled WGS sequence"/>
</dbReference>
<reference evidence="3 4" key="2">
    <citation type="journal article" date="2014" name="FEMS Microbiol. Lett.">
        <title>Draft genomic DNA sequence of the facultatively methylotrophic bacterium Acidomonas methanolica type strain MB58.</title>
        <authorList>
            <person name="Higashiura N."/>
            <person name="Hadano H."/>
            <person name="Hirakawa H."/>
            <person name="Matsutani M."/>
            <person name="Takabe S."/>
            <person name="Matsushita K."/>
            <person name="Azuma Y."/>
        </authorList>
    </citation>
    <scope>NUCLEOTIDE SEQUENCE [LARGE SCALE GENOMIC DNA]</scope>
    <source>
        <strain evidence="3 4">MB58</strain>
    </source>
</reference>
<dbReference type="GO" id="GO:0004252">
    <property type="term" value="F:serine-type endopeptidase activity"/>
    <property type="evidence" value="ECO:0007669"/>
    <property type="project" value="InterPro"/>
</dbReference>
<dbReference type="InterPro" id="IPR036286">
    <property type="entry name" value="LexA/Signal_pep-like_sf"/>
</dbReference>
<protein>
    <submittedName>
        <fullName evidence="3">Conjugal transfer protein TraF</fullName>
    </submittedName>
</protein>
<dbReference type="OrthoDB" id="5360818at2"/>
<evidence type="ECO:0000259" key="2">
    <source>
        <dbReference type="Pfam" id="PF10502"/>
    </source>
</evidence>
<dbReference type="GO" id="GO:0006465">
    <property type="term" value="P:signal peptide processing"/>
    <property type="evidence" value="ECO:0007669"/>
    <property type="project" value="InterPro"/>
</dbReference>
<keyword evidence="1" id="KW-0472">Membrane</keyword>
<dbReference type="AlphaFoldDB" id="A0A023D618"/>
<sequence length="189" mass="20991">MTRFGYVMATYFVVVGIGALSLVHVTPRLIWNASASVPIGLYAIRPARHLDVTELVAVDPPEPLADFLAERRYLPHGVALMKRIVALPGQKVCRTGLAVTVDGVAMGDALKQDRLGRPLPVWQGCRRIVPGQVFLMNWQVRDSLDSRYFGPIAANRIIGRAIPLWTDEGGNGRFEWRASTWQTSRDGRN</sequence>